<accession>A0A0D9XC10</accession>
<organism evidence="2 3">
    <name type="scientific">Leersia perrieri</name>
    <dbReference type="NCBI Taxonomy" id="77586"/>
    <lineage>
        <taxon>Eukaryota</taxon>
        <taxon>Viridiplantae</taxon>
        <taxon>Streptophyta</taxon>
        <taxon>Embryophyta</taxon>
        <taxon>Tracheophyta</taxon>
        <taxon>Spermatophyta</taxon>
        <taxon>Magnoliopsida</taxon>
        <taxon>Liliopsida</taxon>
        <taxon>Poales</taxon>
        <taxon>Poaceae</taxon>
        <taxon>BOP clade</taxon>
        <taxon>Oryzoideae</taxon>
        <taxon>Oryzeae</taxon>
        <taxon>Oryzinae</taxon>
        <taxon>Leersia</taxon>
    </lineage>
</organism>
<dbReference type="Gramene" id="LPERR09G02640.1">
    <property type="protein sequence ID" value="LPERR09G02640.1"/>
    <property type="gene ID" value="LPERR09G02640"/>
</dbReference>
<sequence>MDTAEISTPESSTTKGRATLADITNLSADKTRRKRDRERYVSLTAEKKETRLQKMRDYNHRKEAIPSLTGTPADITTLCKIITVYMLYSYICTPDDVTNLSAIEDRRKRDRDRYASLSADQKEARHQKQCDYYQRKKNACIGTPQPVITPTCLSFTDNTSESFIGQHTQESTDLSGFRGHKKENCAFQSRITPRRLPFTDVGNVPCVISSTSAMSLRTPAVHGDITNLSAVELRRKHTRERYASLTTEQKEARNKKAGENRQRKEASQYANQFDTTNVPGVGCHIQCIQSTIVENGTTVSIVPTKFQENPDTPNTMQETMGNSIFDPTSDGIQVNFHCNDDEDDDDDDETYLNRGLVEPSITYKLFLQMWSMNLTK</sequence>
<name>A0A0D9XC10_9ORYZ</name>
<feature type="compositionally biased region" description="Polar residues" evidence="1">
    <location>
        <begin position="1"/>
        <end position="28"/>
    </location>
</feature>
<reference evidence="2" key="3">
    <citation type="submission" date="2015-04" db="UniProtKB">
        <authorList>
            <consortium name="EnsemblPlants"/>
        </authorList>
    </citation>
    <scope>IDENTIFICATION</scope>
</reference>
<dbReference type="HOGENOM" id="CLU_736434_0_0_1"/>
<dbReference type="AlphaFoldDB" id="A0A0D9XC10"/>
<feature type="compositionally biased region" description="Basic and acidic residues" evidence="1">
    <location>
        <begin position="248"/>
        <end position="266"/>
    </location>
</feature>
<protein>
    <submittedName>
        <fullName evidence="2">Uncharacterized protein</fullName>
    </submittedName>
</protein>
<reference evidence="2 3" key="1">
    <citation type="submission" date="2012-08" db="EMBL/GenBank/DDBJ databases">
        <title>Oryza genome evolution.</title>
        <authorList>
            <person name="Wing R.A."/>
        </authorList>
    </citation>
    <scope>NUCLEOTIDE SEQUENCE</scope>
</reference>
<dbReference type="Proteomes" id="UP000032180">
    <property type="component" value="Chromosome 9"/>
</dbReference>
<feature type="region of interest" description="Disordered" evidence="1">
    <location>
        <begin position="240"/>
        <end position="270"/>
    </location>
</feature>
<evidence type="ECO:0000313" key="2">
    <source>
        <dbReference type="EnsemblPlants" id="LPERR09G02640.1"/>
    </source>
</evidence>
<evidence type="ECO:0000256" key="1">
    <source>
        <dbReference type="SAM" id="MobiDB-lite"/>
    </source>
</evidence>
<feature type="region of interest" description="Disordered" evidence="1">
    <location>
        <begin position="1"/>
        <end position="37"/>
    </location>
</feature>
<proteinExistence type="predicted"/>
<reference evidence="3" key="2">
    <citation type="submission" date="2013-12" db="EMBL/GenBank/DDBJ databases">
        <authorList>
            <person name="Yu Y."/>
            <person name="Lee S."/>
            <person name="de Baynast K."/>
            <person name="Wissotski M."/>
            <person name="Liu L."/>
            <person name="Talag J."/>
            <person name="Goicoechea J."/>
            <person name="Angelova A."/>
            <person name="Jetty R."/>
            <person name="Kudrna D."/>
            <person name="Golser W."/>
            <person name="Rivera L."/>
            <person name="Zhang J."/>
            <person name="Wing R."/>
        </authorList>
    </citation>
    <scope>NUCLEOTIDE SEQUENCE</scope>
</reference>
<evidence type="ECO:0000313" key="3">
    <source>
        <dbReference type="Proteomes" id="UP000032180"/>
    </source>
</evidence>
<dbReference type="STRING" id="77586.A0A0D9XC10"/>
<keyword evidence="3" id="KW-1185">Reference proteome</keyword>
<dbReference type="EnsemblPlants" id="LPERR09G02640.1">
    <property type="protein sequence ID" value="LPERR09G02640.1"/>
    <property type="gene ID" value="LPERR09G02640"/>
</dbReference>